<protein>
    <submittedName>
        <fullName evidence="2">Uncharacterized protein</fullName>
    </submittedName>
</protein>
<dbReference type="AlphaFoldDB" id="A0A7W9SWB8"/>
<keyword evidence="3" id="KW-1185">Reference proteome</keyword>
<dbReference type="RefSeq" id="WP_184203650.1">
    <property type="nucleotide sequence ID" value="NZ_JACHGW010000007.1"/>
</dbReference>
<dbReference type="EMBL" id="JACHGW010000007">
    <property type="protein sequence ID" value="MBB6053560.1"/>
    <property type="molecule type" value="Genomic_DNA"/>
</dbReference>
<evidence type="ECO:0000256" key="1">
    <source>
        <dbReference type="SAM" id="MobiDB-lite"/>
    </source>
</evidence>
<gene>
    <name evidence="2" type="ORF">HNQ39_005395</name>
</gene>
<feature type="region of interest" description="Disordered" evidence="1">
    <location>
        <begin position="69"/>
        <end position="96"/>
    </location>
</feature>
<accession>A0A7W9SWB8</accession>
<feature type="compositionally biased region" description="Pro residues" evidence="1">
    <location>
        <begin position="69"/>
        <end position="88"/>
    </location>
</feature>
<sequence>MSRSGASAPLTRKQLLATGVGLVALVVCLAWGYYSAPVTPDDPIAAVPLANTTIAEVVLVPKAGFALPAPPESPPSGAPTPPPTPEPTPFVGRRTGGHGPIPLPLKHLPFTPGITPEAALHQAAIAMKPIPGKTPVRVRVLYSAPSAHWYWNPAQSRYAFTGFPEYSILISRDIRAHLFAPQTTRTDEAKRSGIDLVFDWRAIQDSLPPEFQRQKQDLDVYQLWKEHPEVVEDILRRLVLEDIIQRWRADNAPGAIRP</sequence>
<dbReference type="Proteomes" id="UP000520814">
    <property type="component" value="Unassembled WGS sequence"/>
</dbReference>
<proteinExistence type="predicted"/>
<comment type="caution">
    <text evidence="2">The sequence shown here is derived from an EMBL/GenBank/DDBJ whole genome shotgun (WGS) entry which is preliminary data.</text>
</comment>
<organism evidence="2 3">
    <name type="scientific">Armatimonas rosea</name>
    <dbReference type="NCBI Taxonomy" id="685828"/>
    <lineage>
        <taxon>Bacteria</taxon>
        <taxon>Bacillati</taxon>
        <taxon>Armatimonadota</taxon>
        <taxon>Armatimonadia</taxon>
        <taxon>Armatimonadales</taxon>
        <taxon>Armatimonadaceae</taxon>
        <taxon>Armatimonas</taxon>
    </lineage>
</organism>
<evidence type="ECO:0000313" key="3">
    <source>
        <dbReference type="Proteomes" id="UP000520814"/>
    </source>
</evidence>
<name>A0A7W9SWB8_ARMRO</name>
<evidence type="ECO:0000313" key="2">
    <source>
        <dbReference type="EMBL" id="MBB6053560.1"/>
    </source>
</evidence>
<reference evidence="2 3" key="1">
    <citation type="submission" date="2020-08" db="EMBL/GenBank/DDBJ databases">
        <title>Genomic Encyclopedia of Type Strains, Phase IV (KMG-IV): sequencing the most valuable type-strain genomes for metagenomic binning, comparative biology and taxonomic classification.</title>
        <authorList>
            <person name="Goeker M."/>
        </authorList>
    </citation>
    <scope>NUCLEOTIDE SEQUENCE [LARGE SCALE GENOMIC DNA]</scope>
    <source>
        <strain evidence="2 3">DSM 23562</strain>
    </source>
</reference>